<dbReference type="VEuPathDB" id="AmoebaDB:NAEGRDRAFT_78618"/>
<evidence type="ECO:0000313" key="3">
    <source>
        <dbReference type="EMBL" id="EFC48198.1"/>
    </source>
</evidence>
<feature type="compositionally biased region" description="Low complexity" evidence="1">
    <location>
        <begin position="111"/>
        <end position="132"/>
    </location>
</feature>
<keyword evidence="2" id="KW-0812">Transmembrane</keyword>
<keyword evidence="2" id="KW-1133">Transmembrane helix</keyword>
<feature type="compositionally biased region" description="Polar residues" evidence="1">
    <location>
        <begin position="92"/>
        <end position="110"/>
    </location>
</feature>
<dbReference type="KEGG" id="ngr:NAEGRDRAFT_78618"/>
<proteinExistence type="predicted"/>
<dbReference type="InParanoid" id="D2V510"/>
<dbReference type="GeneID" id="8860569"/>
<name>D2V510_NAEGR</name>
<keyword evidence="4" id="KW-1185">Reference proteome</keyword>
<evidence type="ECO:0000256" key="1">
    <source>
        <dbReference type="SAM" id="MobiDB-lite"/>
    </source>
</evidence>
<dbReference type="EMBL" id="GG738852">
    <property type="protein sequence ID" value="EFC48198.1"/>
    <property type="molecule type" value="Genomic_DNA"/>
</dbReference>
<protein>
    <submittedName>
        <fullName evidence="3">Uncharacterized protein</fullName>
    </submittedName>
</protein>
<keyword evidence="2" id="KW-0472">Membrane</keyword>
<feature type="non-terminal residue" evidence="3">
    <location>
        <position position="273"/>
    </location>
</feature>
<dbReference type="RefSeq" id="XP_002680942.1">
    <property type="nucleotide sequence ID" value="XM_002680896.1"/>
</dbReference>
<evidence type="ECO:0000256" key="2">
    <source>
        <dbReference type="SAM" id="Phobius"/>
    </source>
</evidence>
<feature type="transmembrane region" description="Helical" evidence="2">
    <location>
        <begin position="20"/>
        <end position="47"/>
    </location>
</feature>
<dbReference type="OrthoDB" id="10375339at2759"/>
<feature type="transmembrane region" description="Helical" evidence="2">
    <location>
        <begin position="217"/>
        <end position="238"/>
    </location>
</feature>
<accession>D2V510</accession>
<organism evidence="4">
    <name type="scientific">Naegleria gruberi</name>
    <name type="common">Amoeba</name>
    <dbReference type="NCBI Taxonomy" id="5762"/>
    <lineage>
        <taxon>Eukaryota</taxon>
        <taxon>Discoba</taxon>
        <taxon>Heterolobosea</taxon>
        <taxon>Tetramitia</taxon>
        <taxon>Eutetramitia</taxon>
        <taxon>Vahlkampfiidae</taxon>
        <taxon>Naegleria</taxon>
    </lineage>
</organism>
<gene>
    <name evidence="3" type="ORF">NAEGRDRAFT_78618</name>
</gene>
<reference evidence="3 4" key="1">
    <citation type="journal article" date="2010" name="Cell">
        <title>The genome of Naegleria gruberi illuminates early eukaryotic versatility.</title>
        <authorList>
            <person name="Fritz-Laylin L.K."/>
            <person name="Prochnik S.E."/>
            <person name="Ginger M.L."/>
            <person name="Dacks J.B."/>
            <person name="Carpenter M.L."/>
            <person name="Field M.C."/>
            <person name="Kuo A."/>
            <person name="Paredez A."/>
            <person name="Chapman J."/>
            <person name="Pham J."/>
            <person name="Shu S."/>
            <person name="Neupane R."/>
            <person name="Cipriano M."/>
            <person name="Mancuso J."/>
            <person name="Tu H."/>
            <person name="Salamov A."/>
            <person name="Lindquist E."/>
            <person name="Shapiro H."/>
            <person name="Lucas S."/>
            <person name="Grigoriev I.V."/>
            <person name="Cande W.Z."/>
            <person name="Fulton C."/>
            <person name="Rokhsar D.S."/>
            <person name="Dawson S.C."/>
        </authorList>
    </citation>
    <scope>NUCLEOTIDE SEQUENCE [LARGE SCALE GENOMIC DNA]</scope>
    <source>
        <strain evidence="3 4">NEG-M</strain>
    </source>
</reference>
<feature type="transmembrane region" description="Helical" evidence="2">
    <location>
        <begin position="154"/>
        <end position="175"/>
    </location>
</feature>
<feature type="region of interest" description="Disordered" evidence="1">
    <location>
        <begin position="67"/>
        <end position="145"/>
    </location>
</feature>
<feature type="compositionally biased region" description="Low complexity" evidence="1">
    <location>
        <begin position="75"/>
        <end position="91"/>
    </location>
</feature>
<feature type="transmembrane region" description="Helical" evidence="2">
    <location>
        <begin position="250"/>
        <end position="272"/>
    </location>
</feature>
<dbReference type="AlphaFoldDB" id="D2V510"/>
<sequence>MDQLTYNATYVKYYLKEVPYAAASIGISSFFLVAFLTYLLLFISFIISVKLRNTSKWCEKEEDPMSLSSIHNQPASASSSDHVQHQQSSKQASGSNTTNGPTAVSNSRGEVSQSHRSSFSVHSNNHQNNQQQTNGKSNSGQEKKEAVMNKNQKVMFCMVICLVVIQILALCVRSVSDILSITLDNSFKQLTSITITDESLRHQIAAFFVFASAELGLTFGNMTTTLVIMCFVLNVFLTTCQKIGAISPKAFKILQISIISGNILYFVIASLIM</sequence>
<evidence type="ECO:0000313" key="4">
    <source>
        <dbReference type="Proteomes" id="UP000006671"/>
    </source>
</evidence>
<dbReference type="Proteomes" id="UP000006671">
    <property type="component" value="Unassembled WGS sequence"/>
</dbReference>